<dbReference type="EMBL" id="JYNY01000232">
    <property type="protein sequence ID" value="KJJ84966.1"/>
    <property type="molecule type" value="Genomic_DNA"/>
</dbReference>
<dbReference type="Gene3D" id="3.30.70.1560">
    <property type="entry name" value="Alpha-L RNA-binding motif"/>
    <property type="match status" value="1"/>
</dbReference>
<dbReference type="SUPFAM" id="SSF55120">
    <property type="entry name" value="Pseudouridine synthase"/>
    <property type="match status" value="1"/>
</dbReference>
<dbReference type="PANTHER" id="PTHR47683:SF2">
    <property type="entry name" value="RNA-BINDING S4 DOMAIN-CONTAINING PROTEIN"/>
    <property type="match status" value="1"/>
</dbReference>
<dbReference type="InterPro" id="IPR018496">
    <property type="entry name" value="PsdUridine_synth_RsuA/RluB_CS"/>
</dbReference>
<organism evidence="6 7">
    <name type="scientific">Candidatus Omnitrophus magneticus</name>
    <dbReference type="NCBI Taxonomy" id="1609969"/>
    <lineage>
        <taxon>Bacteria</taxon>
        <taxon>Pseudomonadati</taxon>
        <taxon>Candidatus Omnitrophota</taxon>
        <taxon>Candidatus Omnitrophus</taxon>
    </lineage>
</organism>
<evidence type="ECO:0000259" key="5">
    <source>
        <dbReference type="SMART" id="SM00363"/>
    </source>
</evidence>
<dbReference type="CDD" id="cd02870">
    <property type="entry name" value="PseudoU_synth_RsuA_like"/>
    <property type="match status" value="1"/>
</dbReference>
<dbReference type="InterPro" id="IPR020094">
    <property type="entry name" value="TruA/RsuA/RluB/E/F_N"/>
</dbReference>
<sequence length="245" mass="27708">MEKRLQVILAEAGIASRRGSIAFIEEGRVSVDGKVVTEKGYKVDPFIHAVLVDGKPLQAPIKKKYFIFNKPKNVISTSLDTHERAKITDFFKNIDGRLYSIGRLDKDTTGVIIITNDGDLTHRLSHPSFEIEKEYIAKVKGNIPERNIHILRSGIELDGKKLSRCVITKIGREKNGDIFNVKIHEGRKRQIRRMFEEIGSDVISLERIKYAGLTSDGLKQGEFRELTKSEEVHLKKIAGSLTGRR</sequence>
<reference evidence="6 7" key="1">
    <citation type="submission" date="2015-02" db="EMBL/GenBank/DDBJ databases">
        <title>Single-cell genomics of uncultivated deep-branching MTB reveals a conserved set of magnetosome genes.</title>
        <authorList>
            <person name="Kolinko S."/>
            <person name="Richter M."/>
            <person name="Glockner F.O."/>
            <person name="Brachmann A."/>
            <person name="Schuler D."/>
        </authorList>
    </citation>
    <scope>NUCLEOTIDE SEQUENCE [LARGE SCALE GENOMIC DNA]</scope>
    <source>
        <strain evidence="6">SKK-01</strain>
    </source>
</reference>
<dbReference type="InterPro" id="IPR050343">
    <property type="entry name" value="RsuA_PseudoU_synthase"/>
</dbReference>
<evidence type="ECO:0000256" key="1">
    <source>
        <dbReference type="ARBA" id="ARBA00008348"/>
    </source>
</evidence>
<evidence type="ECO:0000256" key="3">
    <source>
        <dbReference type="PROSITE-ProRule" id="PRU00182"/>
    </source>
</evidence>
<dbReference type="PATRIC" id="fig|1609969.3.peg.1285"/>
<dbReference type="GO" id="GO:0003723">
    <property type="term" value="F:RNA binding"/>
    <property type="evidence" value="ECO:0007669"/>
    <property type="project" value="UniProtKB-KW"/>
</dbReference>
<dbReference type="Gene3D" id="3.30.70.580">
    <property type="entry name" value="Pseudouridine synthase I, catalytic domain, N-terminal subdomain"/>
    <property type="match status" value="1"/>
</dbReference>
<dbReference type="SMART" id="SM00363">
    <property type="entry name" value="S4"/>
    <property type="match status" value="1"/>
</dbReference>
<dbReference type="InterPro" id="IPR020103">
    <property type="entry name" value="PsdUridine_synth_cat_dom_sf"/>
</dbReference>
<dbReference type="InterPro" id="IPR002942">
    <property type="entry name" value="S4_RNA-bd"/>
</dbReference>
<protein>
    <recommendedName>
        <fullName evidence="4">Pseudouridine synthase</fullName>
        <ecNumber evidence="4">5.4.99.-</ecNumber>
    </recommendedName>
</protein>
<keyword evidence="2 4" id="KW-0413">Isomerase</keyword>
<evidence type="ECO:0000256" key="2">
    <source>
        <dbReference type="ARBA" id="ARBA00023235"/>
    </source>
</evidence>
<evidence type="ECO:0000256" key="4">
    <source>
        <dbReference type="RuleBase" id="RU003887"/>
    </source>
</evidence>
<keyword evidence="3" id="KW-0694">RNA-binding</keyword>
<dbReference type="Proteomes" id="UP000033428">
    <property type="component" value="Unassembled WGS sequence"/>
</dbReference>
<dbReference type="PANTHER" id="PTHR47683">
    <property type="entry name" value="PSEUDOURIDINE SYNTHASE FAMILY PROTEIN-RELATED"/>
    <property type="match status" value="1"/>
</dbReference>
<keyword evidence="7" id="KW-1185">Reference proteome</keyword>
<dbReference type="AlphaFoldDB" id="A0A0F0CTU5"/>
<dbReference type="InterPro" id="IPR036986">
    <property type="entry name" value="S4_RNA-bd_sf"/>
</dbReference>
<dbReference type="Pfam" id="PF00849">
    <property type="entry name" value="PseudoU_synth_2"/>
    <property type="match status" value="1"/>
</dbReference>
<dbReference type="PROSITE" id="PS01149">
    <property type="entry name" value="PSI_RSU"/>
    <property type="match status" value="1"/>
</dbReference>
<dbReference type="Gene3D" id="3.10.290.10">
    <property type="entry name" value="RNA-binding S4 domain"/>
    <property type="match status" value="1"/>
</dbReference>
<dbReference type="GO" id="GO:0120159">
    <property type="term" value="F:rRNA pseudouridine synthase activity"/>
    <property type="evidence" value="ECO:0007669"/>
    <property type="project" value="UniProtKB-ARBA"/>
</dbReference>
<dbReference type="InterPro" id="IPR000748">
    <property type="entry name" value="PsdUridine_synth_RsuA/RluB/E/F"/>
</dbReference>
<name>A0A0F0CTU5_9BACT</name>
<accession>A0A0F0CTU5</accession>
<dbReference type="InterPro" id="IPR006145">
    <property type="entry name" value="PsdUridine_synth_RsuA/RluA"/>
</dbReference>
<dbReference type="InterPro" id="IPR042092">
    <property type="entry name" value="PsdUridine_s_RsuA/RluB/E/F_cat"/>
</dbReference>
<dbReference type="SUPFAM" id="SSF55174">
    <property type="entry name" value="Alpha-L RNA-binding motif"/>
    <property type="match status" value="1"/>
</dbReference>
<proteinExistence type="inferred from homology"/>
<dbReference type="CDD" id="cd00165">
    <property type="entry name" value="S4"/>
    <property type="match status" value="1"/>
</dbReference>
<dbReference type="GO" id="GO:0000455">
    <property type="term" value="P:enzyme-directed rRNA pseudouridine synthesis"/>
    <property type="evidence" value="ECO:0007669"/>
    <property type="project" value="UniProtKB-ARBA"/>
</dbReference>
<feature type="domain" description="RNA-binding S4" evidence="5">
    <location>
        <begin position="3"/>
        <end position="62"/>
    </location>
</feature>
<dbReference type="EC" id="5.4.99.-" evidence="4"/>
<dbReference type="PROSITE" id="PS50889">
    <property type="entry name" value="S4"/>
    <property type="match status" value="1"/>
</dbReference>
<comment type="similarity">
    <text evidence="1 4">Belongs to the pseudouridine synthase RsuA family.</text>
</comment>
<dbReference type="NCBIfam" id="TIGR00093">
    <property type="entry name" value="pseudouridine synthase"/>
    <property type="match status" value="1"/>
</dbReference>
<evidence type="ECO:0000313" key="6">
    <source>
        <dbReference type="EMBL" id="KJJ84966.1"/>
    </source>
</evidence>
<gene>
    <name evidence="6" type="ORF">OMAG_001196</name>
</gene>
<comment type="caution">
    <text evidence="6">The sequence shown here is derived from an EMBL/GenBank/DDBJ whole genome shotgun (WGS) entry which is preliminary data.</text>
</comment>
<dbReference type="Pfam" id="PF01479">
    <property type="entry name" value="S4"/>
    <property type="match status" value="1"/>
</dbReference>
<evidence type="ECO:0000313" key="7">
    <source>
        <dbReference type="Proteomes" id="UP000033428"/>
    </source>
</evidence>